<comment type="function">
    <text evidence="1 10">Controls the rotational direction of flagella during chemotaxis.</text>
</comment>
<keyword evidence="5 10" id="KW-0145">Chemotaxis</keyword>
<evidence type="ECO:0000313" key="11">
    <source>
        <dbReference type="EMBL" id="MBB5515236.1"/>
    </source>
</evidence>
<dbReference type="EMBL" id="JACIJS010000003">
    <property type="protein sequence ID" value="MBB5515236.1"/>
    <property type="molecule type" value="Genomic_DNA"/>
</dbReference>
<evidence type="ECO:0000256" key="6">
    <source>
        <dbReference type="ARBA" id="ARBA00022692"/>
    </source>
</evidence>
<keyword evidence="10" id="KW-0997">Cell inner membrane</keyword>
<keyword evidence="4" id="KW-1003">Cell membrane</keyword>
<keyword evidence="8" id="KW-1133">Transmembrane helix</keyword>
<comment type="similarity">
    <text evidence="3 10">Belongs to the FliL family.</text>
</comment>
<protein>
    <recommendedName>
        <fullName evidence="10">Flagellar protein FliL</fullName>
    </recommendedName>
</protein>
<dbReference type="InterPro" id="IPR005503">
    <property type="entry name" value="FliL"/>
</dbReference>
<keyword evidence="9 10" id="KW-0472">Membrane</keyword>
<dbReference type="AlphaFoldDB" id="A0A840X009"/>
<comment type="subcellular location">
    <subcellularLocation>
        <location evidence="10">Cell inner membrane</location>
    </subcellularLocation>
    <subcellularLocation>
        <location evidence="2">Cell membrane</location>
        <topology evidence="2">Single-pass membrane protein</topology>
    </subcellularLocation>
</comment>
<reference evidence="11 12" key="1">
    <citation type="submission" date="2020-08" db="EMBL/GenBank/DDBJ databases">
        <title>Genomic Encyclopedia of Type Strains, Phase IV (KMG-IV): sequencing the most valuable type-strain genomes for metagenomic binning, comparative biology and taxonomic classification.</title>
        <authorList>
            <person name="Goeker M."/>
        </authorList>
    </citation>
    <scope>NUCLEOTIDE SEQUENCE [LARGE SCALE GENOMIC DNA]</scope>
    <source>
        <strain evidence="11 12">DSM 103377</strain>
    </source>
</reference>
<gene>
    <name evidence="11" type="ORF">FHS89_001246</name>
</gene>
<dbReference type="Pfam" id="PF03748">
    <property type="entry name" value="FliL"/>
    <property type="match status" value="1"/>
</dbReference>
<keyword evidence="7 10" id="KW-0283">Flagellar rotation</keyword>
<keyword evidence="12" id="KW-1185">Reference proteome</keyword>
<evidence type="ECO:0000256" key="5">
    <source>
        <dbReference type="ARBA" id="ARBA00022500"/>
    </source>
</evidence>
<evidence type="ECO:0000256" key="8">
    <source>
        <dbReference type="ARBA" id="ARBA00022989"/>
    </source>
</evidence>
<evidence type="ECO:0000256" key="10">
    <source>
        <dbReference type="RuleBase" id="RU364125"/>
    </source>
</evidence>
<evidence type="ECO:0000256" key="3">
    <source>
        <dbReference type="ARBA" id="ARBA00008281"/>
    </source>
</evidence>
<evidence type="ECO:0000256" key="4">
    <source>
        <dbReference type="ARBA" id="ARBA00022475"/>
    </source>
</evidence>
<evidence type="ECO:0000256" key="9">
    <source>
        <dbReference type="ARBA" id="ARBA00023136"/>
    </source>
</evidence>
<proteinExistence type="inferred from homology"/>
<evidence type="ECO:0000256" key="7">
    <source>
        <dbReference type="ARBA" id="ARBA00022779"/>
    </source>
</evidence>
<dbReference type="Proteomes" id="UP000553766">
    <property type="component" value="Unassembled WGS sequence"/>
</dbReference>
<accession>A0A840X009</accession>
<dbReference type="GO" id="GO:0006935">
    <property type="term" value="P:chemotaxis"/>
    <property type="evidence" value="ECO:0007669"/>
    <property type="project" value="UniProtKB-KW"/>
</dbReference>
<organism evidence="11 12">
    <name type="scientific">Rubricella aquisinus</name>
    <dbReference type="NCBI Taxonomy" id="2028108"/>
    <lineage>
        <taxon>Bacteria</taxon>
        <taxon>Pseudomonadati</taxon>
        <taxon>Pseudomonadota</taxon>
        <taxon>Alphaproteobacteria</taxon>
        <taxon>Rhodobacterales</taxon>
        <taxon>Paracoccaceae</taxon>
        <taxon>Rubricella</taxon>
    </lineage>
</organism>
<comment type="caution">
    <text evidence="11">The sequence shown here is derived from an EMBL/GenBank/DDBJ whole genome shotgun (WGS) entry which is preliminary data.</text>
</comment>
<dbReference type="GO" id="GO:0009425">
    <property type="term" value="C:bacterial-type flagellum basal body"/>
    <property type="evidence" value="ECO:0007669"/>
    <property type="project" value="InterPro"/>
</dbReference>
<evidence type="ECO:0000256" key="2">
    <source>
        <dbReference type="ARBA" id="ARBA00004162"/>
    </source>
</evidence>
<evidence type="ECO:0000313" key="12">
    <source>
        <dbReference type="Proteomes" id="UP000553766"/>
    </source>
</evidence>
<keyword evidence="6" id="KW-0812">Transmembrane</keyword>
<sequence length="163" mass="17404">MKKLIIPAALALIGLGGGVGAGIMLKPAPEPVEPCAPEDADCAPPEEETASQEIMIDFEYVRLDGQFIVPIMEGDRVRAMVVLSLTIEAEAGLENDITAIQPKIRDAFLQVLFNHAQSGGFSGPFTTGQPMRDLRGALRARAQDLLGPKAKGVLVTDIVRQDL</sequence>
<name>A0A840X009_9RHOB</name>
<evidence type="ECO:0000256" key="1">
    <source>
        <dbReference type="ARBA" id="ARBA00002254"/>
    </source>
</evidence>
<dbReference type="GO" id="GO:0005886">
    <property type="term" value="C:plasma membrane"/>
    <property type="evidence" value="ECO:0007669"/>
    <property type="project" value="UniProtKB-SubCell"/>
</dbReference>
<dbReference type="RefSeq" id="WP_184009614.1">
    <property type="nucleotide sequence ID" value="NZ_JACIJS010000003.1"/>
</dbReference>
<dbReference type="GO" id="GO:0071973">
    <property type="term" value="P:bacterial-type flagellum-dependent cell motility"/>
    <property type="evidence" value="ECO:0007669"/>
    <property type="project" value="InterPro"/>
</dbReference>